<evidence type="ECO:0000313" key="4">
    <source>
        <dbReference type="Proteomes" id="UP000183760"/>
    </source>
</evidence>
<dbReference type="InterPro" id="IPR037523">
    <property type="entry name" value="VOC_core"/>
</dbReference>
<reference evidence="2 5" key="2">
    <citation type="submission" date="2019-07" db="EMBL/GenBank/DDBJ databases">
        <title>Whole genome shotgun sequence of Myxococcus fulvus NBRC 100333.</title>
        <authorList>
            <person name="Hosoyama A."/>
            <person name="Uohara A."/>
            <person name="Ohji S."/>
            <person name="Ichikawa N."/>
        </authorList>
    </citation>
    <scope>NUCLEOTIDE SEQUENCE [LARGE SCALE GENOMIC DNA]</scope>
    <source>
        <strain evidence="2 5">NBRC 100333</strain>
    </source>
</reference>
<evidence type="ECO:0000313" key="3">
    <source>
        <dbReference type="EMBL" id="SES88074.1"/>
    </source>
</evidence>
<dbReference type="PANTHER" id="PTHR39175:SF1">
    <property type="entry name" value="FAMILY PROTEIN, PUTATIVE (AFU_ORTHOLOGUE AFUA_3G15060)-RELATED"/>
    <property type="match status" value="1"/>
</dbReference>
<sequence>MIQGIDHIQLAMPPGGEPRARAFYGELLGLREIPKPPELAKRGGLWFELPDGRGLHLGVEEPFVPAKKAHPAFRVLTLDLLAERVSQAKAPVKWSHEVPDVRRFHGEDPFGNRLEFQEHPSEHKLTEDEVLAVLYALEKEEVTIPDAQRRRAEEAPSGGVPFVCSNGWCFVIFSDAFEWDYIIRVTAPDGRWLEFADMMGEAGQPSPMPRLADYRPPAQIGLDVWGLLGRSEEVGETGRVR</sequence>
<dbReference type="EMBL" id="FOIB01000001">
    <property type="protein sequence ID" value="SES88074.1"/>
    <property type="molecule type" value="Genomic_DNA"/>
</dbReference>
<dbReference type="AlphaFoldDB" id="A0A511T047"/>
<accession>A0A511T047</accession>
<evidence type="ECO:0000259" key="1">
    <source>
        <dbReference type="PROSITE" id="PS51819"/>
    </source>
</evidence>
<evidence type="ECO:0000313" key="5">
    <source>
        <dbReference type="Proteomes" id="UP000321514"/>
    </source>
</evidence>
<protein>
    <recommendedName>
        <fullName evidence="1">VOC domain-containing protein</fullName>
    </recommendedName>
</protein>
<comment type="caution">
    <text evidence="2">The sequence shown here is derived from an EMBL/GenBank/DDBJ whole genome shotgun (WGS) entry which is preliminary data.</text>
</comment>
<dbReference type="SUPFAM" id="SSF54593">
    <property type="entry name" value="Glyoxalase/Bleomycin resistance protein/Dihydroxybiphenyl dioxygenase"/>
    <property type="match status" value="1"/>
</dbReference>
<keyword evidence="4" id="KW-1185">Reference proteome</keyword>
<dbReference type="EMBL" id="BJXR01000025">
    <property type="protein sequence ID" value="GEN07526.1"/>
    <property type="molecule type" value="Genomic_DNA"/>
</dbReference>
<dbReference type="Proteomes" id="UP000321514">
    <property type="component" value="Unassembled WGS sequence"/>
</dbReference>
<dbReference type="PANTHER" id="PTHR39175">
    <property type="entry name" value="FAMILY PROTEIN, PUTATIVE (AFU_ORTHOLOGUE AFUA_3G15060)-RELATED"/>
    <property type="match status" value="1"/>
</dbReference>
<gene>
    <name evidence="2" type="ORF">MFU01_25630</name>
    <name evidence="3" type="ORF">SAMN05443572_101459</name>
</gene>
<evidence type="ECO:0000313" key="2">
    <source>
        <dbReference type="EMBL" id="GEN07526.1"/>
    </source>
</evidence>
<dbReference type="InterPro" id="IPR029068">
    <property type="entry name" value="Glyas_Bleomycin-R_OHBP_Dase"/>
</dbReference>
<dbReference type="STRING" id="1334629.MFUL124B02_03240"/>
<dbReference type="Gene3D" id="3.10.180.10">
    <property type="entry name" value="2,3-Dihydroxybiphenyl 1,2-Dioxygenase, domain 1"/>
    <property type="match status" value="1"/>
</dbReference>
<proteinExistence type="predicted"/>
<dbReference type="PROSITE" id="PS51819">
    <property type="entry name" value="VOC"/>
    <property type="match status" value="1"/>
</dbReference>
<organism evidence="2 5">
    <name type="scientific">Myxococcus fulvus</name>
    <dbReference type="NCBI Taxonomy" id="33"/>
    <lineage>
        <taxon>Bacteria</taxon>
        <taxon>Pseudomonadati</taxon>
        <taxon>Myxococcota</taxon>
        <taxon>Myxococcia</taxon>
        <taxon>Myxococcales</taxon>
        <taxon>Cystobacterineae</taxon>
        <taxon>Myxococcaceae</taxon>
        <taxon>Myxococcus</taxon>
    </lineage>
</organism>
<name>A0A511T047_MYXFU</name>
<reference evidence="3 4" key="1">
    <citation type="submission" date="2016-10" db="EMBL/GenBank/DDBJ databases">
        <authorList>
            <person name="Varghese N."/>
            <person name="Submissions S."/>
        </authorList>
    </citation>
    <scope>NUCLEOTIDE SEQUENCE [LARGE SCALE GENOMIC DNA]</scope>
    <source>
        <strain evidence="3 4">DSM 16525</strain>
    </source>
</reference>
<dbReference type="RefSeq" id="WP_218035656.1">
    <property type="nucleotide sequence ID" value="NZ_BJXR01000025.1"/>
</dbReference>
<dbReference type="Proteomes" id="UP000183760">
    <property type="component" value="Unassembled WGS sequence"/>
</dbReference>
<feature type="domain" description="VOC" evidence="1">
    <location>
        <begin position="4"/>
        <end position="119"/>
    </location>
</feature>